<dbReference type="PATRIC" id="fig|1121307.3.peg.1746"/>
<dbReference type="Proteomes" id="UP000036756">
    <property type="component" value="Unassembled WGS sequence"/>
</dbReference>
<feature type="domain" description="4Fe-4S ferredoxin-type" evidence="6">
    <location>
        <begin position="1"/>
        <end position="21"/>
    </location>
</feature>
<dbReference type="PANTHER" id="PTHR42859">
    <property type="entry name" value="OXIDOREDUCTASE"/>
    <property type="match status" value="1"/>
</dbReference>
<accession>A0A0J8G346</accession>
<dbReference type="Pfam" id="PF12800">
    <property type="entry name" value="Fer4_4"/>
    <property type="match status" value="1"/>
</dbReference>
<evidence type="ECO:0000313" key="8">
    <source>
        <dbReference type="Proteomes" id="UP000036756"/>
    </source>
</evidence>
<dbReference type="CDD" id="cd10554">
    <property type="entry name" value="HycB_like"/>
    <property type="match status" value="1"/>
</dbReference>
<evidence type="ECO:0000256" key="4">
    <source>
        <dbReference type="ARBA" id="ARBA00023004"/>
    </source>
</evidence>
<keyword evidence="4" id="KW-0408">Iron</keyword>
<evidence type="ECO:0000256" key="3">
    <source>
        <dbReference type="ARBA" id="ARBA00022737"/>
    </source>
</evidence>
<keyword evidence="1" id="KW-0004">4Fe-4S</keyword>
<keyword evidence="2" id="KW-0479">Metal-binding</keyword>
<protein>
    <submittedName>
        <fullName evidence="7">Electron transport protein HydN</fullName>
    </submittedName>
</protein>
<dbReference type="AlphaFoldDB" id="A0A0J8G346"/>
<dbReference type="SUPFAM" id="SSF54862">
    <property type="entry name" value="4Fe-4S ferredoxins"/>
    <property type="match status" value="1"/>
</dbReference>
<dbReference type="PROSITE" id="PS51379">
    <property type="entry name" value="4FE4S_FER_2"/>
    <property type="match status" value="4"/>
</dbReference>
<keyword evidence="3" id="KW-0677">Repeat</keyword>
<reference evidence="7 8" key="1">
    <citation type="submission" date="2015-06" db="EMBL/GenBank/DDBJ databases">
        <title>Draft genome sequence of the purine-degrading Clostridium cylindrosporum HC-1 (DSM 605).</title>
        <authorList>
            <person name="Poehlein A."/>
            <person name="Schiel-Bengelsdorf B."/>
            <person name="Bengelsdorf F."/>
            <person name="Daniel R."/>
            <person name="Duerre P."/>
        </authorList>
    </citation>
    <scope>NUCLEOTIDE SEQUENCE [LARGE SCALE GENOMIC DNA]</scope>
    <source>
        <strain evidence="7 8">DSM 605</strain>
    </source>
</reference>
<keyword evidence="5" id="KW-0411">Iron-sulfur</keyword>
<organism evidence="7 8">
    <name type="scientific">Clostridium cylindrosporum DSM 605</name>
    <dbReference type="NCBI Taxonomy" id="1121307"/>
    <lineage>
        <taxon>Bacteria</taxon>
        <taxon>Bacillati</taxon>
        <taxon>Bacillota</taxon>
        <taxon>Clostridia</taxon>
        <taxon>Eubacteriales</taxon>
        <taxon>Clostridiaceae</taxon>
        <taxon>Clostridium</taxon>
    </lineage>
</organism>
<dbReference type="GO" id="GO:0046872">
    <property type="term" value="F:metal ion binding"/>
    <property type="evidence" value="ECO:0007669"/>
    <property type="project" value="UniProtKB-KW"/>
</dbReference>
<feature type="domain" description="4Fe-4S ferredoxin-type" evidence="6">
    <location>
        <begin position="80"/>
        <end position="109"/>
    </location>
</feature>
<keyword evidence="8" id="KW-1185">Reference proteome</keyword>
<evidence type="ECO:0000313" key="7">
    <source>
        <dbReference type="EMBL" id="KMT22121.1"/>
    </source>
</evidence>
<evidence type="ECO:0000256" key="2">
    <source>
        <dbReference type="ARBA" id="ARBA00022723"/>
    </source>
</evidence>
<proteinExistence type="predicted"/>
<dbReference type="InterPro" id="IPR017896">
    <property type="entry name" value="4Fe4S_Fe-S-bd"/>
</dbReference>
<gene>
    <name evidence="7" type="primary">hydN</name>
    <name evidence="7" type="ORF">CLCY_4c00940</name>
</gene>
<feature type="domain" description="4Fe-4S ferredoxin-type" evidence="6">
    <location>
        <begin position="47"/>
        <end position="79"/>
    </location>
</feature>
<comment type="caution">
    <text evidence="7">The sequence shown here is derived from an EMBL/GenBank/DDBJ whole genome shotgun (WGS) entry which is preliminary data.</text>
</comment>
<feature type="domain" description="4Fe-4S ferredoxin-type" evidence="6">
    <location>
        <begin position="134"/>
        <end position="165"/>
    </location>
</feature>
<dbReference type="Pfam" id="PF13247">
    <property type="entry name" value="Fer4_11"/>
    <property type="match status" value="1"/>
</dbReference>
<dbReference type="InterPro" id="IPR017900">
    <property type="entry name" value="4Fe4S_Fe_S_CS"/>
</dbReference>
<dbReference type="STRING" id="1121307.CLCY_4c00940"/>
<dbReference type="RefSeq" id="WP_048570222.1">
    <property type="nucleotide sequence ID" value="NZ_LFVU01000024.1"/>
</dbReference>
<evidence type="ECO:0000256" key="5">
    <source>
        <dbReference type="ARBA" id="ARBA00023014"/>
    </source>
</evidence>
<evidence type="ECO:0000256" key="1">
    <source>
        <dbReference type="ARBA" id="ARBA00022485"/>
    </source>
</evidence>
<sequence length="165" mass="17874">MSYVIADPKKCIGCKTCQIACVEAHSDNNIFLAEGDLGFNPRLKIIKTEKVTTPVQCRQCKIAQCVKACPNGSLAHDENGIVIVNEETCIGCKKCVVACPFGAMYMGTVYKDGEKVQQPVLQVKTEGKLEPKTKVVALKCDTCKGREGGPACIEACPTRALYIKE</sequence>
<name>A0A0J8G346_CLOCY</name>
<dbReference type="PANTHER" id="PTHR42859:SF17">
    <property type="entry name" value="ELECTRON TRANSPORT PROTEIN HYDN-RELATED"/>
    <property type="match status" value="1"/>
</dbReference>
<dbReference type="InterPro" id="IPR050294">
    <property type="entry name" value="RnfB_subfamily"/>
</dbReference>
<dbReference type="Gene3D" id="3.30.70.20">
    <property type="match status" value="2"/>
</dbReference>
<evidence type="ECO:0000259" key="6">
    <source>
        <dbReference type="PROSITE" id="PS51379"/>
    </source>
</evidence>
<dbReference type="GO" id="GO:0051539">
    <property type="term" value="F:4 iron, 4 sulfur cluster binding"/>
    <property type="evidence" value="ECO:0007669"/>
    <property type="project" value="UniProtKB-KW"/>
</dbReference>
<dbReference type="PROSITE" id="PS00198">
    <property type="entry name" value="4FE4S_FER_1"/>
    <property type="match status" value="1"/>
</dbReference>
<dbReference type="EMBL" id="LFVU01000024">
    <property type="protein sequence ID" value="KMT22121.1"/>
    <property type="molecule type" value="Genomic_DNA"/>
</dbReference>